<evidence type="ECO:0000256" key="3">
    <source>
        <dbReference type="SAM" id="Phobius"/>
    </source>
</evidence>
<keyword evidence="2" id="KW-0808">Transferase</keyword>
<proteinExistence type="predicted"/>
<dbReference type="Proteomes" id="UP000256970">
    <property type="component" value="Unassembled WGS sequence"/>
</dbReference>
<dbReference type="InterPro" id="IPR002213">
    <property type="entry name" value="UDP_glucos_trans"/>
</dbReference>
<sequence length="536" mass="56227">MVVSDNLQEAAQSMAAARNPQHRHSYITYPFRFEVFADDMKKIATANPIMAMTYGYRILAAMTDNVLSDATLMQRFKDLKPDLIIGDATASYGHWLTALLGIPSIEFDVGTSSGLLHSTFGGQVNPAYIPASGTFYPSTGMSFWQRCYNLGATALTKAMAHVHREYGPIRRLARKHGVPNLPGQGPTRPLLLLVNFDWSLEPPRPVAPNTKYLGALMPRLAAALPASIMAWLEGRPAAAAAAAAAAADDAVAPGIAGAAASGDTDAAAQGTATAAALPVVFISFGASFLAPQAAMPALAAALAATRGSMRFLLRLRHSEQQQLQEALEELGVVVSADELLVLPAVPQNDLLGHPAVAAFVTQGGYLSMQEAAYHGVPVIGVPLMIGHTELVTHARDHGRGLLVTKESLLSGDAGPLTAALTQIVSNSSFRQQAAVTAARLRAHPVSPGQQAADWVAYALAASPGAGSFLHTQGQDMPWFQVLLLDVLAVYAASAALAVAALATGMRVLAASWYAARHSHHTAAAGTSAGSSRRKQE</sequence>
<dbReference type="Pfam" id="PF00201">
    <property type="entry name" value="UDPGT"/>
    <property type="match status" value="2"/>
</dbReference>
<evidence type="ECO:0000256" key="2">
    <source>
        <dbReference type="ARBA" id="ARBA00022679"/>
    </source>
</evidence>
<keyword evidence="5" id="KW-1185">Reference proteome</keyword>
<keyword evidence="3" id="KW-1133">Transmembrane helix</keyword>
<keyword evidence="3" id="KW-0812">Transmembrane</keyword>
<dbReference type="AlphaFoldDB" id="A0A383VRS4"/>
<gene>
    <name evidence="4" type="ORF">BQ4739_LOCUS8594</name>
</gene>
<dbReference type="EMBL" id="FNXT01000845">
    <property type="protein sequence ID" value="SZX68225.1"/>
    <property type="molecule type" value="Genomic_DNA"/>
</dbReference>
<keyword evidence="1" id="KW-0328">Glycosyltransferase</keyword>
<evidence type="ECO:0008006" key="6">
    <source>
        <dbReference type="Google" id="ProtNLM"/>
    </source>
</evidence>
<evidence type="ECO:0000313" key="5">
    <source>
        <dbReference type="Proteomes" id="UP000256970"/>
    </source>
</evidence>
<dbReference type="Gene3D" id="3.40.50.2000">
    <property type="entry name" value="Glycogen Phosphorylase B"/>
    <property type="match status" value="2"/>
</dbReference>
<dbReference type="SUPFAM" id="SSF53756">
    <property type="entry name" value="UDP-Glycosyltransferase/glycogen phosphorylase"/>
    <property type="match status" value="2"/>
</dbReference>
<reference evidence="4 5" key="1">
    <citation type="submission" date="2016-10" db="EMBL/GenBank/DDBJ databases">
        <authorList>
            <person name="Cai Z."/>
        </authorList>
    </citation>
    <scope>NUCLEOTIDE SEQUENCE [LARGE SCALE GENOMIC DNA]</scope>
</reference>
<evidence type="ECO:0000313" key="4">
    <source>
        <dbReference type="EMBL" id="SZX68225.1"/>
    </source>
</evidence>
<evidence type="ECO:0000256" key="1">
    <source>
        <dbReference type="ARBA" id="ARBA00022676"/>
    </source>
</evidence>
<keyword evidence="3" id="KW-0472">Membrane</keyword>
<dbReference type="STRING" id="3088.A0A383VRS4"/>
<dbReference type="PANTHER" id="PTHR48043:SF145">
    <property type="entry name" value="FI06409P-RELATED"/>
    <property type="match status" value="1"/>
</dbReference>
<name>A0A383VRS4_TETOB</name>
<organism evidence="4 5">
    <name type="scientific">Tetradesmus obliquus</name>
    <name type="common">Green alga</name>
    <name type="synonym">Acutodesmus obliquus</name>
    <dbReference type="NCBI Taxonomy" id="3088"/>
    <lineage>
        <taxon>Eukaryota</taxon>
        <taxon>Viridiplantae</taxon>
        <taxon>Chlorophyta</taxon>
        <taxon>core chlorophytes</taxon>
        <taxon>Chlorophyceae</taxon>
        <taxon>CS clade</taxon>
        <taxon>Sphaeropleales</taxon>
        <taxon>Scenedesmaceae</taxon>
        <taxon>Tetradesmus</taxon>
    </lineage>
</organism>
<feature type="transmembrane region" description="Helical" evidence="3">
    <location>
        <begin position="478"/>
        <end position="502"/>
    </location>
</feature>
<dbReference type="InterPro" id="IPR050271">
    <property type="entry name" value="UDP-glycosyltransferase"/>
</dbReference>
<dbReference type="PANTHER" id="PTHR48043">
    <property type="entry name" value="EG:EG0003.4 PROTEIN-RELATED"/>
    <property type="match status" value="1"/>
</dbReference>
<dbReference type="GO" id="GO:0008194">
    <property type="term" value="F:UDP-glycosyltransferase activity"/>
    <property type="evidence" value="ECO:0007669"/>
    <property type="project" value="InterPro"/>
</dbReference>
<accession>A0A383VRS4</accession>
<protein>
    <recommendedName>
        <fullName evidence="6">UDP-glycosyltransferases domain-containing protein</fullName>
    </recommendedName>
</protein>